<dbReference type="Proteomes" id="UP000076154">
    <property type="component" value="Unassembled WGS sequence"/>
</dbReference>
<dbReference type="EMBL" id="LUEZ02000102">
    <property type="protein sequence ID" value="RDB18380.1"/>
    <property type="molecule type" value="Genomic_DNA"/>
</dbReference>
<evidence type="ECO:0000259" key="2">
    <source>
        <dbReference type="PROSITE" id="PS50994"/>
    </source>
</evidence>
<sequence length="543" mass="60789">MILAHNIISIRHRPGVENPVADGLSRMWEDRACSNTDGSSWSVLPNWEASKGIINDILSISELPSPKHPLETRFDDDIFFRPIVRHLLGHTQGETPSDQRKFAHRAMDFMIEDGKLWEVSTKPNDHVTRTECIPSADGFDYALEAHLTNGCFGPDHIQLHLRDRFFWPGMYTDSCQAQLECPKCKSFGAAARNSALQPIRRSKPFSLVAGDYLSLPTGKGGFKTVGLYIDAYSNHVWPTKLKTAGTGKTTVASLKRIAHDFAIPDTFMADGGSHFDNHEVDTFCDELGITHITTAAYAPWVNGLIENANKLLLGRLKRLCAPDHDTIEDKNDVDPKSIPSNWPDHFDEAIRQLNDRILPALNATPRELLFGLRFRPDNQPSLTELPPTTTTETHTNFTLSETFRADAHLRALEDAQKRKESFDNTSPITTFKIGDLVQVYDSASDFNHKSINKIAPKWSKPRLIYAKFSNSYSLSTLSGLPLKGITHSRRMRHYIPLRGTPLDLLNPREDITPTQADLDIATAEEEMFDAVFTNPGTTSGYAP</sequence>
<keyword evidence="4" id="KW-1185">Reference proteome</keyword>
<dbReference type="PROSITE" id="PS50994">
    <property type="entry name" value="INTEGRASE"/>
    <property type="match status" value="1"/>
</dbReference>
<dbReference type="STRING" id="39966.A0A369JAZ0"/>
<comment type="caution">
    <text evidence="3">The sequence shown here is derived from an EMBL/GenBank/DDBJ whole genome shotgun (WGS) entry which is preliminary data.</text>
</comment>
<dbReference type="Gene3D" id="1.10.340.70">
    <property type="match status" value="1"/>
</dbReference>
<feature type="domain" description="Integrase catalytic" evidence="2">
    <location>
        <begin position="200"/>
        <end position="373"/>
    </location>
</feature>
<reference evidence="3" key="1">
    <citation type="submission" date="2018-04" db="EMBL/GenBank/DDBJ databases">
        <title>Whole genome sequencing of Hypsizygus marmoreus.</title>
        <authorList>
            <person name="Choi I.-G."/>
            <person name="Min B."/>
            <person name="Kim J.-G."/>
            <person name="Kim S."/>
            <person name="Oh Y.-L."/>
            <person name="Kong W.-S."/>
            <person name="Park H."/>
            <person name="Jeong J."/>
            <person name="Song E.-S."/>
        </authorList>
    </citation>
    <scope>NUCLEOTIDE SEQUENCE [LARGE SCALE GENOMIC DNA]</scope>
    <source>
        <strain evidence="3">51987-8</strain>
    </source>
</reference>
<dbReference type="OrthoDB" id="3234307at2759"/>
<dbReference type="GO" id="GO:0005634">
    <property type="term" value="C:nucleus"/>
    <property type="evidence" value="ECO:0007669"/>
    <property type="project" value="UniProtKB-ARBA"/>
</dbReference>
<proteinExistence type="predicted"/>
<dbReference type="AlphaFoldDB" id="A0A369JAZ0"/>
<dbReference type="InterPro" id="IPR012337">
    <property type="entry name" value="RNaseH-like_sf"/>
</dbReference>
<name>A0A369JAZ0_HYPMA</name>
<evidence type="ECO:0000256" key="1">
    <source>
        <dbReference type="ARBA" id="ARBA00022884"/>
    </source>
</evidence>
<evidence type="ECO:0000313" key="4">
    <source>
        <dbReference type="Proteomes" id="UP000076154"/>
    </source>
</evidence>
<keyword evidence="1" id="KW-0694">RNA-binding</keyword>
<dbReference type="InParanoid" id="A0A369JAZ0"/>
<dbReference type="GO" id="GO:0015074">
    <property type="term" value="P:DNA integration"/>
    <property type="evidence" value="ECO:0007669"/>
    <property type="project" value="InterPro"/>
</dbReference>
<dbReference type="Gene3D" id="3.30.420.10">
    <property type="entry name" value="Ribonuclease H-like superfamily/Ribonuclease H"/>
    <property type="match status" value="1"/>
</dbReference>
<dbReference type="SUPFAM" id="SSF53098">
    <property type="entry name" value="Ribonuclease H-like"/>
    <property type="match status" value="1"/>
</dbReference>
<protein>
    <submittedName>
        <fullName evidence="3">Pro-Pol polyprotein</fullName>
    </submittedName>
</protein>
<dbReference type="InterPro" id="IPR001584">
    <property type="entry name" value="Integrase_cat-core"/>
</dbReference>
<dbReference type="InterPro" id="IPR050951">
    <property type="entry name" value="Retrovirus_Pol_polyprotein"/>
</dbReference>
<accession>A0A369JAZ0</accession>
<dbReference type="InterPro" id="IPR036397">
    <property type="entry name" value="RNaseH_sf"/>
</dbReference>
<evidence type="ECO:0000313" key="3">
    <source>
        <dbReference type="EMBL" id="RDB18380.1"/>
    </source>
</evidence>
<dbReference type="GO" id="GO:0003723">
    <property type="term" value="F:RNA binding"/>
    <property type="evidence" value="ECO:0007669"/>
    <property type="project" value="UniProtKB-KW"/>
</dbReference>
<organism evidence="3 4">
    <name type="scientific">Hypsizygus marmoreus</name>
    <name type="common">White beech mushroom</name>
    <name type="synonym">Agaricus marmoreus</name>
    <dbReference type="NCBI Taxonomy" id="39966"/>
    <lineage>
        <taxon>Eukaryota</taxon>
        <taxon>Fungi</taxon>
        <taxon>Dikarya</taxon>
        <taxon>Basidiomycota</taxon>
        <taxon>Agaricomycotina</taxon>
        <taxon>Agaricomycetes</taxon>
        <taxon>Agaricomycetidae</taxon>
        <taxon>Agaricales</taxon>
        <taxon>Tricholomatineae</taxon>
        <taxon>Lyophyllaceae</taxon>
        <taxon>Hypsizygus</taxon>
    </lineage>
</organism>
<dbReference type="Pfam" id="PF00665">
    <property type="entry name" value="rve"/>
    <property type="match status" value="1"/>
</dbReference>
<gene>
    <name evidence="3" type="primary">pol_5</name>
    <name evidence="3" type="ORF">Hypma_000403</name>
</gene>
<dbReference type="PANTHER" id="PTHR37984">
    <property type="entry name" value="PROTEIN CBG26694"/>
    <property type="match status" value="1"/>
</dbReference>
<dbReference type="PANTHER" id="PTHR37984:SF5">
    <property type="entry name" value="PROTEIN NYNRIN-LIKE"/>
    <property type="match status" value="1"/>
</dbReference>